<feature type="compositionally biased region" description="Basic and acidic residues" evidence="2">
    <location>
        <begin position="2714"/>
        <end position="2724"/>
    </location>
</feature>
<dbReference type="Gene3D" id="1.10.287.1490">
    <property type="match status" value="2"/>
</dbReference>
<feature type="compositionally biased region" description="Basic and acidic residues" evidence="2">
    <location>
        <begin position="191"/>
        <end position="202"/>
    </location>
</feature>
<feature type="compositionally biased region" description="Basic and acidic residues" evidence="2">
    <location>
        <begin position="2883"/>
        <end position="2912"/>
    </location>
</feature>
<feature type="compositionally biased region" description="Polar residues" evidence="2">
    <location>
        <begin position="2696"/>
        <end position="2713"/>
    </location>
</feature>
<proteinExistence type="predicted"/>
<feature type="coiled-coil region" evidence="1">
    <location>
        <begin position="1982"/>
        <end position="2093"/>
    </location>
</feature>
<keyword evidence="1" id="KW-0175">Coiled coil</keyword>
<evidence type="ECO:0000256" key="2">
    <source>
        <dbReference type="SAM" id="MobiDB-lite"/>
    </source>
</evidence>
<accession>A0A914ZK38</accession>
<feature type="coiled-coil region" evidence="1">
    <location>
        <begin position="570"/>
        <end position="904"/>
    </location>
</feature>
<feature type="coiled-coil region" evidence="1">
    <location>
        <begin position="1647"/>
        <end position="1816"/>
    </location>
</feature>
<evidence type="ECO:0000256" key="1">
    <source>
        <dbReference type="SAM" id="Coils"/>
    </source>
</evidence>
<feature type="region of interest" description="Disordered" evidence="2">
    <location>
        <begin position="60"/>
        <end position="83"/>
    </location>
</feature>
<protein>
    <submittedName>
        <fullName evidence="4">Nucleoprotein TPR</fullName>
    </submittedName>
</protein>
<evidence type="ECO:0000313" key="3">
    <source>
        <dbReference type="Proteomes" id="UP000887569"/>
    </source>
</evidence>
<feature type="coiled-coil region" evidence="1">
    <location>
        <begin position="947"/>
        <end position="1500"/>
    </location>
</feature>
<feature type="region of interest" description="Disordered" evidence="2">
    <location>
        <begin position="191"/>
        <end position="229"/>
    </location>
</feature>
<feature type="region of interest" description="Disordered" evidence="2">
    <location>
        <begin position="1"/>
        <end position="21"/>
    </location>
</feature>
<evidence type="ECO:0000313" key="4">
    <source>
        <dbReference type="WBParaSite" id="PgB05_g145_t03"/>
    </source>
</evidence>
<dbReference type="Proteomes" id="UP000887569">
    <property type="component" value="Unplaced"/>
</dbReference>
<dbReference type="SUPFAM" id="SSF57997">
    <property type="entry name" value="Tropomyosin"/>
    <property type="match status" value="2"/>
</dbReference>
<feature type="coiled-coil region" evidence="1">
    <location>
        <begin position="379"/>
        <end position="406"/>
    </location>
</feature>
<feature type="region of interest" description="Disordered" evidence="2">
    <location>
        <begin position="1900"/>
        <end position="1934"/>
    </location>
</feature>
<feature type="region of interest" description="Disordered" evidence="2">
    <location>
        <begin position="3127"/>
        <end position="3166"/>
    </location>
</feature>
<feature type="compositionally biased region" description="Polar residues" evidence="2">
    <location>
        <begin position="205"/>
        <end position="229"/>
    </location>
</feature>
<dbReference type="PANTHER" id="PTHR43977">
    <property type="entry name" value="STRUCTURAL MAINTENANCE OF CHROMOSOMES PROTEIN 3"/>
    <property type="match status" value="1"/>
</dbReference>
<feature type="region of interest" description="Disordered" evidence="2">
    <location>
        <begin position="2883"/>
        <end position="2919"/>
    </location>
</feature>
<reference evidence="4" key="1">
    <citation type="submission" date="2022-11" db="UniProtKB">
        <authorList>
            <consortium name="WormBaseParasite"/>
        </authorList>
    </citation>
    <scope>IDENTIFICATION</scope>
</reference>
<organism evidence="3 4">
    <name type="scientific">Parascaris univalens</name>
    <name type="common">Nematode worm</name>
    <dbReference type="NCBI Taxonomy" id="6257"/>
    <lineage>
        <taxon>Eukaryota</taxon>
        <taxon>Metazoa</taxon>
        <taxon>Ecdysozoa</taxon>
        <taxon>Nematoda</taxon>
        <taxon>Chromadorea</taxon>
        <taxon>Rhabditida</taxon>
        <taxon>Spirurina</taxon>
        <taxon>Ascaridomorpha</taxon>
        <taxon>Ascaridoidea</taxon>
        <taxon>Ascarididae</taxon>
        <taxon>Parascaris</taxon>
    </lineage>
</organism>
<feature type="region of interest" description="Disordered" evidence="2">
    <location>
        <begin position="2696"/>
        <end position="2724"/>
    </location>
</feature>
<feature type="coiled-coil region" evidence="1">
    <location>
        <begin position="496"/>
        <end position="537"/>
    </location>
</feature>
<dbReference type="WBParaSite" id="PgB05_g145_t03">
    <property type="protein sequence ID" value="PgB05_g145_t03"/>
    <property type="gene ID" value="PgB05_g145"/>
</dbReference>
<sequence>GDRCVAGETMRSPLVGTSSSSSSYDIQVFVPLRNQAALHTPLRRTLTTALVGLSETRLDANESTDLSEDVSSERYRYPPQQQRSLIREREGIPEASSSSYVEVCTESRHRLHSDLSSTTTIALSASSLGDGMRPGEEDISEIPQGVVRQKLKLFGESSSERERSAPLGSSSSVPCTVPRSAFELLLETRRRAGAEEGSERRSGTQRASSTPQETSTGSSSSRLPDTIPSSYVLLRQSQEILSKRRREEQNRNKETAVLRASSFTLCRSKASDGGLTGIERRIADEMVQTKVDGRTVVQMGGEEQKNQNISSTAMLKPLQLLDPSISQTRLTADDFTVKRTANYRESDADNGAVEIIEVPVNETNPKMLVAELCALKDLNRELILKLARSERDLQSLRIQLELHDKSSEAKFASKLADAVERVKLNKPNPDLKDEALTTCRVSPSREKKEQKNGQTKSLETLLKELEGRGPKPLSPGSIRKNCDRIMEYVREYGCSIDGEETGNEKLELENRRLHAEADEMKREIISAQQALAESQHLLNELQKPNNQFTEAGDHERTVAGASATTRSIEFTDYEKQLSALSDKLALFQAEVKMKDDEIRRLELEIGNAHRCNQQLNAKLGSLSSSSTVELKKALKEKTLECDSLKKKVEKFERDKQQWENQKRALESKQPMDVQMLQREKRELTMQLDREQNEKHELFLQINTLIAQVAEANRDAAEQQNSALLKAENDSLKSQLGNIQKIQSQLNSDVHSLQEELRRKTAAVESCKEDAKRRLDLVENEKSKLQESVEGLERELQMKSAALQSLMLAKQDKRSGADAATIERLTSDNEELTKQLTDTAKQVVAESEQKSLLSKQIEELRGELNAMKEKVARHEAEKIKNQKELEKKTAEVAEYRQRVELLQSSSGDREKQISTLERKLSERQSAHEAVMLELANLKAIVDASKSDNEIMKLRLEESQRTAKENEERCAEMQTNLQVGANAAHGLEAKIAASEAKLQAAEERTQKCELELERHRDEIKKLSGQLNEQEQRNAEAQFEIKTSDAKIETLEAEIKNLRNQLDAQHGIDEQVKHLREELRLAGERNAALIEAIQKTENDADEADRSNRETIEELEEEVRSLQEKMRVMEGGEEEKLNRIADLQSEKAKFEQKSRDAESKMLTVTKDLEVARAELSKFELTIEQMRAENNKLMAKASLEDEVLTLATSLRTAHDDISAKQEEIGKLNKEIRNLREENDRLTPSERQAESLRVELLNLKQQFENIKRECSSTEEEKTKMTNVMQEELLKLRKDLEAKEAEIAQTRSELELRHQQTLLDIKKQHELRITEMEQQVEHLKEQHLQENSQLQTNIKNLEDAVNVAEDCDGQVSHLKDQSVKLNVELRALKETISEGEQKKHVMEVEVTKLIEENKLSAQKLTNLERRTIQLQQESDYLKKELEETKKQASAVEEKLKNENVTLTTELGKSAAILRDKQHELRQRDNQIIELREEVQLEKGRCKTLENERNMLAAKSTELGEQLKMLRETNERMQKHKSDVESSGESLKLELESMKKMLAFTGDNKNLAYRQSALPERQGGLLRNRSSEIRVQSVHRFHGDIGENDELVMLTKSPEMGEQHTAHVARAIFVEQEAAQTKAEPQNVADQSPPMNTELASLPDQVESYRNQIAKLRIENTMLHDKLHDFSIEREATESRILHAEKQNQQAQEISENLRRELEEAKNVIADIVKAKKQEVVELNEKLVNIGRERSDVLTEMSSVRAQLEQTQRHLDELQQEKSLLQQQSINLIGELQSLKENVLHAQKNNEDLELQSMKKELAAVIKEKSLIECKSTELQSEVLSLRGRVEHLDFQLLDVRRGDPSINKELVVLEKSPELTSQTLIAGEQLTSVRKEITQLNFKLSDVENEKVQTENVPTSVGNEMKSAKQQLPDSKSSKESLKTEPAAVAMELEQLKKGMNDSSNKQRRETESNSVAIKAEFEAANKRLNVLLGERTAEVEELRKKLESLVIESSAAQAKIFSLQGHLDAAQQQLCESQNEKNSLKNESILLKTQLQKAMEDVRDVEKLRTEADLNLARLMQELESVKQQLISAVEERNRVQSNTGSLENQVVMLRNRISELDAQLFDLYRGDEAKNEELVLLKKTGEMEATKFDQSEEVNTMREQVMQFRTKLQDLENEKARAQSEVSSLRDQLQLSNEQFSQLQLENDEARLNKEKLQNELISVKAALQKSRDAEALSTEHLSDQLQQMKATLVCSEEKKNLLEKQLVEWKEQMEKLYGELKNSEKARELAEKEASMLKEQTELLKAKTSQFEAQDQACEGQISSLKLEMELLRRNLLKEEEDKDRLHNESIDLKVKVKVADEKVKLIEAEKQTINTEFNALKNKFEMQGNELAKREAALSKLESDMVMLRNELSKVQSEAIESNASKELALKQSEQLNETSLKYQQRIDEYTAENKRLDAEKTRYETEANVARKRTEELETKVRDYEKVEESMRKLLKASKEEANEQKRMAGKHFETLNQREAQIQRLKEELATVSLQLNEHKKSVDEKELIIVNLRKDHDRIFEELNILKGERNEKEAIDAERRRLHDELQSFKDKADSDSRQLQNDLTLARNGLKLSENERNSLDEELKSCKANLEKTEHERQKLQEELKATKADFNSSETNRQRLEEEIKKAETELMQLRTEMKALRDQTNAHSAQMNSLNNELNRSRQKSATLSSELNHLKGENEQLKNEVELRKKRLEQANSEKAMMRATIDASSAETHALQRERSEHEYALRRIHELEAKEQRYNKEVQELRDRINVLNECGKTTTIVTLSSQMNAHKDTLRNMEVELARVIAEKERAVSERAADQKKIDELSSINEELTANIKGLSDLLEAETRRVESLASEKRRVEAEASNAEEERDRLQTELQELRRRDSNVAESEDEVKGKVSELMAENARLAGELLKERNRTGWETVQEREDLRQEFTKRLQMRDEEWRKKVEEEQQKQSKEMQKLKDELAKRVQRRDEEWRTKVEKELAVKNAEIEKLQREVLKRSTSLSGKDENFGKLRAELNQKEVELESMKLKNDALVQERDQLKMEASRDAENKHQAERLSTELHAVEERLKKSDEEKVKLKEKLAEAEMNLKECKDSITKLKQNGVSPLPPPRRSHAGSDVSDISIHSLTPAGNNDDEMKKLKAELDKQHRLIVVLRRKLQAAQSS</sequence>
<name>A0A914ZK38_PARUN</name>
<keyword evidence="3" id="KW-1185">Reference proteome</keyword>
<feature type="compositionally biased region" description="Polar residues" evidence="2">
    <location>
        <begin position="1903"/>
        <end position="1924"/>
    </location>
</feature>